<keyword evidence="5" id="KW-0233">DNA recombination</keyword>
<keyword evidence="2" id="KW-0227">DNA damage</keyword>
<dbReference type="EMBL" id="JACKTY010000051">
    <property type="protein sequence ID" value="MCV7230694.1"/>
    <property type="molecule type" value="Genomic_DNA"/>
</dbReference>
<keyword evidence="3" id="KW-0460">Magnesium</keyword>
<dbReference type="Proteomes" id="UP001526201">
    <property type="component" value="Unassembled WGS sequence"/>
</dbReference>
<dbReference type="Gene3D" id="3.30.420.10">
    <property type="entry name" value="Ribonuclease H-like superfamily/Ribonuclease H"/>
    <property type="match status" value="1"/>
</dbReference>
<evidence type="ECO:0008006" key="9">
    <source>
        <dbReference type="Google" id="ProtNLM"/>
    </source>
</evidence>
<comment type="similarity">
    <text evidence="1">Belongs to the RuvC family.</text>
</comment>
<dbReference type="InterPro" id="IPR002176">
    <property type="entry name" value="X-over_junc_endoDNase_RuvC"/>
</dbReference>
<keyword evidence="4" id="KW-0238">DNA-binding</keyword>
<sequence>MRRYVVGIDPSLKRAGITVLRLDDTGVARPKVLRDTGYSLPESAGYDDHSDRIAVNSRTVYQILDKLPVKPELVLIENMLPPKDGNFSHNERAALWYGIWSGIKARGLPRAVIQPPTLKLWATGNGRAEKEDILAAVQGWWPTIPIANHDIADSAVCAAMCAMRMGWKLPFPTRRRHFAGMTTVHWPEALVAPHIDQLASTRYRGI</sequence>
<dbReference type="InterPro" id="IPR012337">
    <property type="entry name" value="RNaseH-like_sf"/>
</dbReference>
<reference evidence="7 8" key="1">
    <citation type="journal article" date="2022" name="BMC Genomics">
        <title>Comparative genome analysis of mycobacteria focusing on tRNA and non-coding RNA.</title>
        <authorList>
            <person name="Behra P.R.K."/>
            <person name="Pettersson B.M.F."/>
            <person name="Ramesh M."/>
            <person name="Das S."/>
            <person name="Dasgupta S."/>
            <person name="Kirsebom L.A."/>
        </authorList>
    </citation>
    <scope>NUCLEOTIDE SEQUENCE [LARGE SCALE GENOMIC DNA]</scope>
    <source>
        <strain evidence="7 8">DSM 44078</strain>
    </source>
</reference>
<dbReference type="SUPFAM" id="SSF53098">
    <property type="entry name" value="Ribonuclease H-like"/>
    <property type="match status" value="1"/>
</dbReference>
<evidence type="ECO:0000256" key="3">
    <source>
        <dbReference type="ARBA" id="ARBA00022842"/>
    </source>
</evidence>
<evidence type="ECO:0000313" key="7">
    <source>
        <dbReference type="EMBL" id="MCV7230694.1"/>
    </source>
</evidence>
<dbReference type="InterPro" id="IPR036397">
    <property type="entry name" value="RNaseH_sf"/>
</dbReference>
<evidence type="ECO:0000256" key="1">
    <source>
        <dbReference type="ARBA" id="ARBA00009518"/>
    </source>
</evidence>
<dbReference type="RefSeq" id="WP_264071981.1">
    <property type="nucleotide sequence ID" value="NZ_JACKTY010000051.1"/>
</dbReference>
<dbReference type="PRINTS" id="PR00696">
    <property type="entry name" value="RSOLVASERUVC"/>
</dbReference>
<keyword evidence="8" id="KW-1185">Reference proteome</keyword>
<name>A0ABT3CMH9_9MYCO</name>
<evidence type="ECO:0000313" key="8">
    <source>
        <dbReference type="Proteomes" id="UP001526201"/>
    </source>
</evidence>
<evidence type="ECO:0000256" key="4">
    <source>
        <dbReference type="ARBA" id="ARBA00023125"/>
    </source>
</evidence>
<accession>A0ABT3CMH9</accession>
<evidence type="ECO:0000256" key="6">
    <source>
        <dbReference type="ARBA" id="ARBA00023204"/>
    </source>
</evidence>
<organism evidence="7 8">
    <name type="scientific">Mycolicibacterium komossense</name>
    <dbReference type="NCBI Taxonomy" id="1779"/>
    <lineage>
        <taxon>Bacteria</taxon>
        <taxon>Bacillati</taxon>
        <taxon>Actinomycetota</taxon>
        <taxon>Actinomycetes</taxon>
        <taxon>Mycobacteriales</taxon>
        <taxon>Mycobacteriaceae</taxon>
        <taxon>Mycolicibacterium</taxon>
    </lineage>
</organism>
<keyword evidence="6" id="KW-0234">DNA repair</keyword>
<evidence type="ECO:0000256" key="2">
    <source>
        <dbReference type="ARBA" id="ARBA00022763"/>
    </source>
</evidence>
<gene>
    <name evidence="7" type="ORF">H7J73_32270</name>
</gene>
<comment type="caution">
    <text evidence="7">The sequence shown here is derived from an EMBL/GenBank/DDBJ whole genome shotgun (WGS) entry which is preliminary data.</text>
</comment>
<proteinExistence type="inferred from homology"/>
<evidence type="ECO:0000256" key="5">
    <source>
        <dbReference type="ARBA" id="ARBA00023172"/>
    </source>
</evidence>
<protein>
    <recommendedName>
        <fullName evidence="9">Holliday junction nuclease RuvC</fullName>
    </recommendedName>
</protein>